<keyword evidence="2" id="KW-1185">Reference proteome</keyword>
<protein>
    <submittedName>
        <fullName evidence="1">Uncharacterized protein</fullName>
    </submittedName>
</protein>
<dbReference type="EMBL" id="CM016558">
    <property type="protein sequence ID" value="TKW03147.1"/>
    <property type="molecule type" value="Genomic_DNA"/>
</dbReference>
<accession>A0A4U6TZ81</accession>
<evidence type="ECO:0000313" key="1">
    <source>
        <dbReference type="EMBL" id="TKW03147.1"/>
    </source>
</evidence>
<dbReference type="Gramene" id="TKW03147">
    <property type="protein sequence ID" value="TKW03147"/>
    <property type="gene ID" value="SEVIR_7G004005v2"/>
</dbReference>
<dbReference type="Proteomes" id="UP000298652">
    <property type="component" value="Chromosome 7"/>
</dbReference>
<evidence type="ECO:0000313" key="2">
    <source>
        <dbReference type="Proteomes" id="UP000298652"/>
    </source>
</evidence>
<reference evidence="1" key="1">
    <citation type="submission" date="2019-03" db="EMBL/GenBank/DDBJ databases">
        <title>WGS assembly of Setaria viridis.</title>
        <authorList>
            <person name="Huang P."/>
            <person name="Jenkins J."/>
            <person name="Grimwood J."/>
            <person name="Barry K."/>
            <person name="Healey A."/>
            <person name="Mamidi S."/>
            <person name="Sreedasyam A."/>
            <person name="Shu S."/>
            <person name="Feldman M."/>
            <person name="Wu J."/>
            <person name="Yu Y."/>
            <person name="Chen C."/>
            <person name="Johnson J."/>
            <person name="Rokhsar D."/>
            <person name="Baxter I."/>
            <person name="Schmutz J."/>
            <person name="Brutnell T."/>
            <person name="Kellogg E."/>
        </authorList>
    </citation>
    <scope>NUCLEOTIDE SEQUENCE [LARGE SCALE GENOMIC DNA]</scope>
</reference>
<sequence>MHMSCRQQFGLCLASFVYNVWHCTTTIATATPQS</sequence>
<organism evidence="1 2">
    <name type="scientific">Setaria viridis</name>
    <name type="common">Green bristlegrass</name>
    <name type="synonym">Setaria italica subsp. viridis</name>
    <dbReference type="NCBI Taxonomy" id="4556"/>
    <lineage>
        <taxon>Eukaryota</taxon>
        <taxon>Viridiplantae</taxon>
        <taxon>Streptophyta</taxon>
        <taxon>Embryophyta</taxon>
        <taxon>Tracheophyta</taxon>
        <taxon>Spermatophyta</taxon>
        <taxon>Magnoliopsida</taxon>
        <taxon>Liliopsida</taxon>
        <taxon>Poales</taxon>
        <taxon>Poaceae</taxon>
        <taxon>PACMAD clade</taxon>
        <taxon>Panicoideae</taxon>
        <taxon>Panicodae</taxon>
        <taxon>Paniceae</taxon>
        <taxon>Cenchrinae</taxon>
        <taxon>Setaria</taxon>
    </lineage>
</organism>
<gene>
    <name evidence="1" type="ORF">SEVIR_7G004005v2</name>
</gene>
<name>A0A4U6TZ81_SETVI</name>
<proteinExistence type="predicted"/>
<dbReference type="AlphaFoldDB" id="A0A4U6TZ81"/>